<sequence>MPIKLSLCKIPECESSDSTLHRPFWRENGTDECRRPVLDRQKYELRNGTCSEDTFTNQTEECTRWVYESQDTIVTEMNLACNPWKVAMVGVMHNLGMLVSMVFVGWLTDRYGRKPVLIICSAGSCIGIVRSFLNSYYWFIAMEFLESFIGGGLYSVGSVLRNKYTNFIISALMSFPGEMMSYFFMSYYGRKYPLIIGFVVCGTLCIGLAFAPDSLPWLQIALFTLGKLLMAMCFTGVCTYTLEMFPTSTRGTVIGICSLFIKIGSLLSPLTPLLNFIMPELFSLLCGASAILAGALLILTPETKGVPLPDTIEQVEAQIRNK</sequence>
<evidence type="ECO:0000256" key="4">
    <source>
        <dbReference type="ARBA" id="ARBA00023136"/>
    </source>
</evidence>
<feature type="transmembrane region" description="Helical" evidence="5">
    <location>
        <begin position="217"/>
        <end position="240"/>
    </location>
</feature>
<dbReference type="EMBL" id="BGZK01002196">
    <property type="protein sequence ID" value="GBP91690.1"/>
    <property type="molecule type" value="Genomic_DNA"/>
</dbReference>
<dbReference type="GO" id="GO:0022857">
    <property type="term" value="F:transmembrane transporter activity"/>
    <property type="evidence" value="ECO:0007669"/>
    <property type="project" value="InterPro"/>
</dbReference>
<dbReference type="STRING" id="151549.A0A4C1ZUM2"/>
<dbReference type="InterPro" id="IPR011701">
    <property type="entry name" value="MFS"/>
</dbReference>
<keyword evidence="3 5" id="KW-1133">Transmembrane helix</keyword>
<dbReference type="Pfam" id="PF07690">
    <property type="entry name" value="MFS_1"/>
    <property type="match status" value="2"/>
</dbReference>
<dbReference type="Proteomes" id="UP000299102">
    <property type="component" value="Unassembled WGS sequence"/>
</dbReference>
<feature type="transmembrane region" description="Helical" evidence="5">
    <location>
        <begin position="252"/>
        <end position="270"/>
    </location>
</feature>
<dbReference type="OrthoDB" id="2544694at2759"/>
<reference evidence="6 7" key="1">
    <citation type="journal article" date="2019" name="Commun. Biol.">
        <title>The bagworm genome reveals a unique fibroin gene that provides high tensile strength.</title>
        <authorList>
            <person name="Kono N."/>
            <person name="Nakamura H."/>
            <person name="Ohtoshi R."/>
            <person name="Tomita M."/>
            <person name="Numata K."/>
            <person name="Arakawa K."/>
        </authorList>
    </citation>
    <scope>NUCLEOTIDE SEQUENCE [LARGE SCALE GENOMIC DNA]</scope>
</reference>
<protein>
    <submittedName>
        <fullName evidence="6">Solute carrier family 22 member 1</fullName>
    </submittedName>
</protein>
<evidence type="ECO:0000313" key="7">
    <source>
        <dbReference type="Proteomes" id="UP000299102"/>
    </source>
</evidence>
<dbReference type="AlphaFoldDB" id="A0A4C1ZUM2"/>
<feature type="transmembrane region" description="Helical" evidence="5">
    <location>
        <begin position="276"/>
        <end position="299"/>
    </location>
</feature>
<keyword evidence="2 5" id="KW-0812">Transmembrane</keyword>
<feature type="transmembrane region" description="Helical" evidence="5">
    <location>
        <begin position="116"/>
        <end position="139"/>
    </location>
</feature>
<feature type="transmembrane region" description="Helical" evidence="5">
    <location>
        <begin position="164"/>
        <end position="185"/>
    </location>
</feature>
<gene>
    <name evidence="6" type="primary">SLC22A1</name>
    <name evidence="6" type="ORF">EVAR_100270_1</name>
</gene>
<proteinExistence type="predicted"/>
<dbReference type="InterPro" id="IPR036259">
    <property type="entry name" value="MFS_trans_sf"/>
</dbReference>
<dbReference type="PANTHER" id="PTHR24064">
    <property type="entry name" value="SOLUTE CARRIER FAMILY 22 MEMBER"/>
    <property type="match status" value="1"/>
</dbReference>
<comment type="subcellular location">
    <subcellularLocation>
        <location evidence="1">Membrane</location>
        <topology evidence="1">Multi-pass membrane protein</topology>
    </subcellularLocation>
</comment>
<accession>A0A4C1ZUM2</accession>
<keyword evidence="4 5" id="KW-0472">Membrane</keyword>
<keyword evidence="7" id="KW-1185">Reference proteome</keyword>
<evidence type="ECO:0000256" key="2">
    <source>
        <dbReference type="ARBA" id="ARBA00022692"/>
    </source>
</evidence>
<comment type="caution">
    <text evidence="6">The sequence shown here is derived from an EMBL/GenBank/DDBJ whole genome shotgun (WGS) entry which is preliminary data.</text>
</comment>
<evidence type="ECO:0000313" key="6">
    <source>
        <dbReference type="EMBL" id="GBP91690.1"/>
    </source>
</evidence>
<dbReference type="GO" id="GO:0016020">
    <property type="term" value="C:membrane"/>
    <property type="evidence" value="ECO:0007669"/>
    <property type="project" value="UniProtKB-SubCell"/>
</dbReference>
<dbReference type="Gene3D" id="1.20.1250.20">
    <property type="entry name" value="MFS general substrate transporter like domains"/>
    <property type="match status" value="2"/>
</dbReference>
<dbReference type="SUPFAM" id="SSF103473">
    <property type="entry name" value="MFS general substrate transporter"/>
    <property type="match status" value="2"/>
</dbReference>
<evidence type="ECO:0000256" key="3">
    <source>
        <dbReference type="ARBA" id="ARBA00022989"/>
    </source>
</evidence>
<evidence type="ECO:0000256" key="1">
    <source>
        <dbReference type="ARBA" id="ARBA00004141"/>
    </source>
</evidence>
<feature type="transmembrane region" description="Helical" evidence="5">
    <location>
        <begin position="192"/>
        <end position="211"/>
    </location>
</feature>
<name>A0A4C1ZUM2_EUMVA</name>
<feature type="transmembrane region" description="Helical" evidence="5">
    <location>
        <begin position="86"/>
        <end position="107"/>
    </location>
</feature>
<evidence type="ECO:0000256" key="5">
    <source>
        <dbReference type="SAM" id="Phobius"/>
    </source>
</evidence>
<organism evidence="6 7">
    <name type="scientific">Eumeta variegata</name>
    <name type="common">Bagworm moth</name>
    <name type="synonym">Eumeta japonica</name>
    <dbReference type="NCBI Taxonomy" id="151549"/>
    <lineage>
        <taxon>Eukaryota</taxon>
        <taxon>Metazoa</taxon>
        <taxon>Ecdysozoa</taxon>
        <taxon>Arthropoda</taxon>
        <taxon>Hexapoda</taxon>
        <taxon>Insecta</taxon>
        <taxon>Pterygota</taxon>
        <taxon>Neoptera</taxon>
        <taxon>Endopterygota</taxon>
        <taxon>Lepidoptera</taxon>
        <taxon>Glossata</taxon>
        <taxon>Ditrysia</taxon>
        <taxon>Tineoidea</taxon>
        <taxon>Psychidae</taxon>
        <taxon>Oiketicinae</taxon>
        <taxon>Eumeta</taxon>
    </lineage>
</organism>